<organism evidence="1 2">
    <name type="scientific">Panagrolaimus sp. PS1159</name>
    <dbReference type="NCBI Taxonomy" id="55785"/>
    <lineage>
        <taxon>Eukaryota</taxon>
        <taxon>Metazoa</taxon>
        <taxon>Ecdysozoa</taxon>
        <taxon>Nematoda</taxon>
        <taxon>Chromadorea</taxon>
        <taxon>Rhabditida</taxon>
        <taxon>Tylenchina</taxon>
        <taxon>Panagrolaimomorpha</taxon>
        <taxon>Panagrolaimoidea</taxon>
        <taxon>Panagrolaimidae</taxon>
        <taxon>Panagrolaimus</taxon>
    </lineage>
</organism>
<dbReference type="Proteomes" id="UP000887580">
    <property type="component" value="Unplaced"/>
</dbReference>
<evidence type="ECO:0000313" key="1">
    <source>
        <dbReference type="Proteomes" id="UP000887580"/>
    </source>
</evidence>
<reference evidence="2" key="1">
    <citation type="submission" date="2022-11" db="UniProtKB">
        <authorList>
            <consortium name="WormBaseParasite"/>
        </authorList>
    </citation>
    <scope>IDENTIFICATION</scope>
</reference>
<sequence length="285" mass="33311">MKTATRMTIRQKRDLRYPNITLCPKNPDSINLTMIKEDIYMYIPDLNDTDATNLITFAIAGSGFDNMDTISRRWDALLILCYYAGDKIPCCDIFRFSYVMLRGRCLKLREFYQEDPALTGTLTIYMRGMPSQLIERGGAQLQTILYVSDEYLDVATFPRYYLYPQKWNQLRLARQIISMLPNSPYCSNSTEAIGRGTCLVNSWLKSRIVNPLNCTLFYFQHKFPNLPICRPEAIRHYNVVANYPNHRCTRPRRARLKLPIGIRLRRTPRRNVSGSSYNDNCRIHF</sequence>
<accession>A0AC35G5D9</accession>
<dbReference type="WBParaSite" id="PS1159_v2.g24083.t1">
    <property type="protein sequence ID" value="PS1159_v2.g24083.t1"/>
    <property type="gene ID" value="PS1159_v2.g24083"/>
</dbReference>
<name>A0AC35G5D9_9BILA</name>
<proteinExistence type="predicted"/>
<protein>
    <submittedName>
        <fullName evidence="2">Uncharacterized protein</fullName>
    </submittedName>
</protein>
<evidence type="ECO:0000313" key="2">
    <source>
        <dbReference type="WBParaSite" id="PS1159_v2.g24083.t1"/>
    </source>
</evidence>